<feature type="compositionally biased region" description="Polar residues" evidence="1">
    <location>
        <begin position="999"/>
        <end position="1010"/>
    </location>
</feature>
<keyword evidence="3" id="KW-1185">Reference proteome</keyword>
<name>A0A058ZAW1_FONAL</name>
<organism evidence="2">
    <name type="scientific">Fonticula alba</name>
    <name type="common">Slime mold</name>
    <dbReference type="NCBI Taxonomy" id="691883"/>
    <lineage>
        <taxon>Eukaryota</taxon>
        <taxon>Rotosphaerida</taxon>
        <taxon>Fonticulaceae</taxon>
        <taxon>Fonticula</taxon>
    </lineage>
</organism>
<dbReference type="EMBL" id="KB932203">
    <property type="protein sequence ID" value="KCV71534.1"/>
    <property type="molecule type" value="Genomic_DNA"/>
</dbReference>
<dbReference type="GeneID" id="20527194"/>
<evidence type="ECO:0000313" key="3">
    <source>
        <dbReference type="Proteomes" id="UP000030693"/>
    </source>
</evidence>
<accession>A0A058ZAW1</accession>
<feature type="region of interest" description="Disordered" evidence="1">
    <location>
        <begin position="759"/>
        <end position="819"/>
    </location>
</feature>
<dbReference type="EMBL" id="KB932203">
    <property type="protein sequence ID" value="KCV71532.1"/>
    <property type="molecule type" value="Genomic_DNA"/>
</dbReference>
<evidence type="ECO:0000313" key="2">
    <source>
        <dbReference type="EMBL" id="KCV71534.1"/>
    </source>
</evidence>
<dbReference type="PROSITE" id="PS50330">
    <property type="entry name" value="UIM"/>
    <property type="match status" value="1"/>
</dbReference>
<dbReference type="RefSeq" id="XP_009494656.1">
    <property type="nucleotide sequence ID" value="XM_009496381.1"/>
</dbReference>
<feature type="region of interest" description="Disordered" evidence="1">
    <location>
        <begin position="663"/>
        <end position="692"/>
    </location>
</feature>
<dbReference type="RefSeq" id="XP_009494655.1">
    <property type="nucleotide sequence ID" value="XM_009496380.1"/>
</dbReference>
<gene>
    <name evidence="2" type="ORF">H696_02469</name>
</gene>
<feature type="region of interest" description="Disordered" evidence="1">
    <location>
        <begin position="935"/>
        <end position="970"/>
    </location>
</feature>
<feature type="compositionally biased region" description="Polar residues" evidence="1">
    <location>
        <begin position="770"/>
        <end position="780"/>
    </location>
</feature>
<dbReference type="RefSeq" id="XP_009494657.1">
    <property type="nucleotide sequence ID" value="XM_009496382.1"/>
</dbReference>
<protein>
    <submittedName>
        <fullName evidence="2">Uncharacterized protein</fullName>
    </submittedName>
</protein>
<dbReference type="EMBL" id="KB932203">
    <property type="protein sequence ID" value="KCV71533.1"/>
    <property type="molecule type" value="Genomic_DNA"/>
</dbReference>
<feature type="region of interest" description="Disordered" evidence="1">
    <location>
        <begin position="988"/>
        <end position="1024"/>
    </location>
</feature>
<evidence type="ECO:0000256" key="1">
    <source>
        <dbReference type="SAM" id="MobiDB-lite"/>
    </source>
</evidence>
<feature type="compositionally biased region" description="Low complexity" evidence="1">
    <location>
        <begin position="669"/>
        <end position="692"/>
    </location>
</feature>
<sequence>MVFGHEIPVEIQHLILSHLSAIEVQALAEDTLSPLASIIFSIDFLRFYWSRRVRFPLPYIPTNPDPGSSAALATSRALLQYIAVHDHTAVLWRYGSPAQASLHFRRRHSSGVIQRQVIPPRAPVGPGAVSPPVVWAFGPKILQSASSRHLRSIALSTVAPELSVALHSGVQAKSSPIAPAATQTVPEVPGSAAAVVPPATGTATTTASTCQPIRAFGISIEHGPGQSSLLVTLDDLTPLQLTFPDGAMAIHVCPHTLSVLAIHRERMEFIASLGSVISRHLQHGPTRFPSRVRLRNSIDSQRFPSFRPSVPIDQVGFHPSRPGAFTFFNASGSVVFASEFPSDRPTAVRPPARAWTRLATAPILHMFLLGDGLDTFSPRVLNEALVYELYPGCDASFSKASRAQPLETLYHPCRLLGAQHLPDSRLQGVHFLLFQRGDPEPATTDAHASSGTNIHKQSLDEVCSWIDVMDNQTCKLVARLVLPARCVISGPVTMANLFQSTEDLFTADQMTPAQNQLAPLLVGDTTGNVHLWDLASVLQQNSGSSTLPIPAPPRLSHRPAQTFWSHSENSSFPVRLISCEGPFMLVQLDTGAVFIHSLFNTSRWIRHFSFRSIVERLLGMKNGPGNMVPGSVRVCLTPGGQGLFVSTGNRMAAVRMIQPQDTRTVKSKTATGVPAAATTTTTTEPSAVSSEPSLERLRRAAAHHSAMLLNQDIRNDLESLSEERFHGNVAAQRMQGRFLIEGLTPDEALQYALMLSMEETEQRPPKQGKPSGQNAHSESYYSEDFDELSTSEDQPDDITGEGSRTAVTPSEAPGAAQAAEQRSTLLVLQSISPQHAAILRDLSPTVRDGVYILIRYLGLLPSNIDQHLLRDLVIRAEHHQSDTFLLGLSLGLLPSSSSSGDSCSSGTIGGAGEAQTSAPGLSSASMLALASTSGEEVALAGGSPSQPERPVFRPEDGWLEARDGSDSDSELQQAIRESLALHEAEQARARDAQTREMLASTQEFPSLQEGTGSGGPSAAVAARASAWSAIAKRAGPTRRP</sequence>
<dbReference type="Proteomes" id="UP000030693">
    <property type="component" value="Unassembled WGS sequence"/>
</dbReference>
<feature type="compositionally biased region" description="Basic and acidic residues" evidence="1">
    <location>
        <begin position="950"/>
        <end position="965"/>
    </location>
</feature>
<dbReference type="AlphaFoldDB" id="A0A058ZAW1"/>
<feature type="region of interest" description="Disordered" evidence="1">
    <location>
        <begin position="899"/>
        <end position="919"/>
    </location>
</feature>
<proteinExistence type="predicted"/>
<feature type="compositionally biased region" description="Acidic residues" evidence="1">
    <location>
        <begin position="781"/>
        <end position="799"/>
    </location>
</feature>
<reference evidence="2" key="1">
    <citation type="submission" date="2013-04" db="EMBL/GenBank/DDBJ databases">
        <title>The Genome Sequence of Fonticula alba ATCC 38817.</title>
        <authorList>
            <consortium name="The Broad Institute Genomics Platform"/>
            <person name="Russ C."/>
            <person name="Cuomo C."/>
            <person name="Burger G."/>
            <person name="Gray M.W."/>
            <person name="Holland P.W.H."/>
            <person name="King N."/>
            <person name="Lang F.B.F."/>
            <person name="Roger A.J."/>
            <person name="Ruiz-Trillo I."/>
            <person name="Brown M."/>
            <person name="Walker B."/>
            <person name="Young S."/>
            <person name="Zeng Q."/>
            <person name="Gargeya S."/>
            <person name="Fitzgerald M."/>
            <person name="Haas B."/>
            <person name="Abouelleil A."/>
            <person name="Allen A.W."/>
            <person name="Alvarado L."/>
            <person name="Arachchi H.M."/>
            <person name="Berlin A.M."/>
            <person name="Chapman S.B."/>
            <person name="Gainer-Dewar J."/>
            <person name="Goldberg J."/>
            <person name="Griggs A."/>
            <person name="Gujja S."/>
            <person name="Hansen M."/>
            <person name="Howarth C."/>
            <person name="Imamovic A."/>
            <person name="Ireland A."/>
            <person name="Larimer J."/>
            <person name="McCowan C."/>
            <person name="Murphy C."/>
            <person name="Pearson M."/>
            <person name="Poon T.W."/>
            <person name="Priest M."/>
            <person name="Roberts A."/>
            <person name="Saif S."/>
            <person name="Shea T."/>
            <person name="Sisk P."/>
            <person name="Sykes S."/>
            <person name="Wortman J."/>
            <person name="Nusbaum C."/>
            <person name="Birren B."/>
        </authorList>
    </citation>
    <scope>NUCLEOTIDE SEQUENCE [LARGE SCALE GENOMIC DNA]</scope>
    <source>
        <strain evidence="2">ATCC 38817</strain>
    </source>
</reference>
<dbReference type="InterPro" id="IPR003903">
    <property type="entry name" value="UIM_dom"/>
</dbReference>